<feature type="domain" description="EF-hand" evidence="4">
    <location>
        <begin position="43"/>
        <end position="78"/>
    </location>
</feature>
<dbReference type="SUPFAM" id="SSF47473">
    <property type="entry name" value="EF-hand"/>
    <property type="match status" value="1"/>
</dbReference>
<evidence type="ECO:0000259" key="4">
    <source>
        <dbReference type="PROSITE" id="PS50222"/>
    </source>
</evidence>
<dbReference type="InterPro" id="IPR018247">
    <property type="entry name" value="EF_Hand_1_Ca_BS"/>
</dbReference>
<keyword evidence="3" id="KW-0106">Calcium</keyword>
<dbReference type="InterPro" id="IPR051581">
    <property type="entry name" value="Ca-bind"/>
</dbReference>
<reference evidence="5 7" key="1">
    <citation type="submission" date="2024-02" db="EMBL/GenBank/DDBJ databases">
        <title>Chromosome-scale genome assembly of the rough periwinkle Littorina saxatilis.</title>
        <authorList>
            <person name="De Jode A."/>
            <person name="Faria R."/>
            <person name="Formenti G."/>
            <person name="Sims Y."/>
            <person name="Smith T.P."/>
            <person name="Tracey A."/>
            <person name="Wood J.M.D."/>
            <person name="Zagrodzka Z.B."/>
            <person name="Johannesson K."/>
            <person name="Butlin R.K."/>
            <person name="Leder E.H."/>
        </authorList>
    </citation>
    <scope>NUCLEOTIDE SEQUENCE [LARGE SCALE GENOMIC DNA]</scope>
    <source>
        <strain evidence="5">Snail1</strain>
        <tissue evidence="5">Muscle</tissue>
    </source>
</reference>
<keyword evidence="1" id="KW-0479">Metal-binding</keyword>
<organism evidence="5 7">
    <name type="scientific">Littorina saxatilis</name>
    <dbReference type="NCBI Taxonomy" id="31220"/>
    <lineage>
        <taxon>Eukaryota</taxon>
        <taxon>Metazoa</taxon>
        <taxon>Spiralia</taxon>
        <taxon>Lophotrochozoa</taxon>
        <taxon>Mollusca</taxon>
        <taxon>Gastropoda</taxon>
        <taxon>Caenogastropoda</taxon>
        <taxon>Littorinimorpha</taxon>
        <taxon>Littorinoidea</taxon>
        <taxon>Littorinidae</taxon>
        <taxon>Littorina</taxon>
    </lineage>
</organism>
<dbReference type="PROSITE" id="PS50222">
    <property type="entry name" value="EF_HAND_2"/>
    <property type="match status" value="4"/>
</dbReference>
<dbReference type="PANTHER" id="PTHR34524:SF6">
    <property type="entry name" value="CALCYPHOSINE LIKE"/>
    <property type="match status" value="1"/>
</dbReference>
<dbReference type="CDD" id="cd00051">
    <property type="entry name" value="EFh"/>
    <property type="match status" value="1"/>
</dbReference>
<proteinExistence type="predicted"/>
<keyword evidence="7" id="KW-1185">Reference proteome</keyword>
<evidence type="ECO:0000256" key="1">
    <source>
        <dbReference type="ARBA" id="ARBA00022723"/>
    </source>
</evidence>
<dbReference type="Proteomes" id="UP001374579">
    <property type="component" value="Unassembled WGS sequence"/>
</dbReference>
<evidence type="ECO:0000313" key="6">
    <source>
        <dbReference type="EMBL" id="KAK7109901.1"/>
    </source>
</evidence>
<dbReference type="SMART" id="SM00054">
    <property type="entry name" value="EFh"/>
    <property type="match status" value="4"/>
</dbReference>
<evidence type="ECO:0000256" key="2">
    <source>
        <dbReference type="ARBA" id="ARBA00022737"/>
    </source>
</evidence>
<dbReference type="PROSITE" id="PS00018">
    <property type="entry name" value="EF_HAND_1"/>
    <property type="match status" value="4"/>
</dbReference>
<keyword evidence="2" id="KW-0677">Repeat</keyword>
<protein>
    <recommendedName>
        <fullName evidence="4">EF-hand domain-containing protein</fullName>
    </recommendedName>
</protein>
<comment type="caution">
    <text evidence="5">The sequence shown here is derived from an EMBL/GenBank/DDBJ whole genome shotgun (WGS) entry which is preliminary data.</text>
</comment>
<feature type="domain" description="EF-hand" evidence="4">
    <location>
        <begin position="120"/>
        <end position="151"/>
    </location>
</feature>
<evidence type="ECO:0000256" key="3">
    <source>
        <dbReference type="ARBA" id="ARBA00022837"/>
    </source>
</evidence>
<name>A0AAN9AMP6_9CAEN</name>
<dbReference type="EMBL" id="JBAMIC010000003">
    <property type="protein sequence ID" value="KAK7109901.1"/>
    <property type="molecule type" value="Genomic_DNA"/>
</dbReference>
<dbReference type="EMBL" id="JBAMIC010000665">
    <property type="protein sequence ID" value="KAK7089745.1"/>
    <property type="molecule type" value="Genomic_DNA"/>
</dbReference>
<dbReference type="Gene3D" id="1.10.238.10">
    <property type="entry name" value="EF-hand"/>
    <property type="match status" value="2"/>
</dbReference>
<evidence type="ECO:0000313" key="5">
    <source>
        <dbReference type="EMBL" id="KAK7089745.1"/>
    </source>
</evidence>
<dbReference type="InterPro" id="IPR002048">
    <property type="entry name" value="EF_hand_dom"/>
</dbReference>
<dbReference type="PANTHER" id="PTHR34524">
    <property type="entry name" value="CALCYPHOSIN"/>
    <property type="match status" value="1"/>
</dbReference>
<gene>
    <name evidence="6" type="ORF">V1264_013860</name>
    <name evidence="5" type="ORF">V1264_024366</name>
</gene>
<sequence length="151" mass="17244">MSELSPELRAVVTAMFLQMDKDCNGWLSREELKDGFTQLGFCLSDFEAEGAFRNLDKNMDGRVTLDEYFIVLNSAIQTNPEEAQRAKLRRAFSTFDTNKDGLLTEDELLNGLHRAGLENISRQQLAKHIANMDRDGDGKINFEEFVRMFKA</sequence>
<feature type="domain" description="EF-hand" evidence="4">
    <location>
        <begin position="83"/>
        <end position="118"/>
    </location>
</feature>
<dbReference type="AlphaFoldDB" id="A0AAN9AMP6"/>
<feature type="domain" description="EF-hand" evidence="4">
    <location>
        <begin position="7"/>
        <end position="42"/>
    </location>
</feature>
<accession>A0AAN9AMP6</accession>
<dbReference type="InterPro" id="IPR011992">
    <property type="entry name" value="EF-hand-dom_pair"/>
</dbReference>
<dbReference type="GO" id="GO:0005509">
    <property type="term" value="F:calcium ion binding"/>
    <property type="evidence" value="ECO:0007669"/>
    <property type="project" value="InterPro"/>
</dbReference>
<evidence type="ECO:0000313" key="7">
    <source>
        <dbReference type="Proteomes" id="UP001374579"/>
    </source>
</evidence>
<dbReference type="Pfam" id="PF13499">
    <property type="entry name" value="EF-hand_7"/>
    <property type="match status" value="2"/>
</dbReference>